<dbReference type="PANTHER" id="PTHR47959">
    <property type="entry name" value="ATP-DEPENDENT RNA HELICASE RHLE-RELATED"/>
    <property type="match status" value="1"/>
</dbReference>
<dbReference type="CDD" id="cd09641">
    <property type="entry name" value="Cas3''_I"/>
    <property type="match status" value="1"/>
</dbReference>
<dbReference type="Gene3D" id="1.10.3210.30">
    <property type="match status" value="1"/>
</dbReference>
<keyword evidence="3" id="KW-0540">Nuclease</keyword>
<feature type="domain" description="HD Cas3-type" evidence="13">
    <location>
        <begin position="570"/>
        <end position="799"/>
    </location>
</feature>
<keyword evidence="4" id="KW-0479">Metal-binding</keyword>
<dbReference type="InterPro" id="IPR006483">
    <property type="entry name" value="CRISPR-assoc_Cas3_HD"/>
</dbReference>
<dbReference type="InterPro" id="IPR027417">
    <property type="entry name" value="P-loop_NTPase"/>
</dbReference>
<evidence type="ECO:0000313" key="14">
    <source>
        <dbReference type="EMBL" id="CEE02478.1"/>
    </source>
</evidence>
<evidence type="ECO:0000256" key="3">
    <source>
        <dbReference type="ARBA" id="ARBA00022722"/>
    </source>
</evidence>
<dbReference type="GO" id="GO:0005524">
    <property type="term" value="F:ATP binding"/>
    <property type="evidence" value="ECO:0007669"/>
    <property type="project" value="UniProtKB-KW"/>
</dbReference>
<evidence type="ECO:0000256" key="2">
    <source>
        <dbReference type="ARBA" id="ARBA00009046"/>
    </source>
</evidence>
<dbReference type="NCBIfam" id="TIGR01587">
    <property type="entry name" value="cas3_core"/>
    <property type="match status" value="1"/>
</dbReference>
<gene>
    <name evidence="14" type="ORF">BT1A1_2684</name>
</gene>
<keyword evidence="5" id="KW-0547">Nucleotide-binding</keyword>
<dbReference type="PROSITE" id="PS51643">
    <property type="entry name" value="HD_CAS3"/>
    <property type="match status" value="1"/>
</dbReference>
<evidence type="ECO:0000256" key="9">
    <source>
        <dbReference type="ARBA" id="ARBA00023118"/>
    </source>
</evidence>
<dbReference type="InterPro" id="IPR001650">
    <property type="entry name" value="Helicase_C-like"/>
</dbReference>
<evidence type="ECO:0000256" key="7">
    <source>
        <dbReference type="ARBA" id="ARBA00022806"/>
    </source>
</evidence>
<keyword evidence="6" id="KW-0378">Hydrolase</keyword>
<evidence type="ECO:0000259" key="11">
    <source>
        <dbReference type="PROSITE" id="PS51192"/>
    </source>
</evidence>
<evidence type="ECO:0000256" key="5">
    <source>
        <dbReference type="ARBA" id="ARBA00022741"/>
    </source>
</evidence>
<evidence type="ECO:0000256" key="1">
    <source>
        <dbReference type="ARBA" id="ARBA00006847"/>
    </source>
</evidence>
<comment type="similarity">
    <text evidence="1">In the N-terminal section; belongs to the CRISPR-associated nuclease Cas3-HD family.</text>
</comment>
<keyword evidence="9" id="KW-0051">Antiviral defense</keyword>
<comment type="similarity">
    <text evidence="2">In the central section; belongs to the CRISPR-associated helicase Cas3 family.</text>
</comment>
<dbReference type="GO" id="GO:0046872">
    <property type="term" value="F:metal ion binding"/>
    <property type="evidence" value="ECO:0007669"/>
    <property type="project" value="UniProtKB-KW"/>
</dbReference>
<dbReference type="Proteomes" id="UP000040576">
    <property type="component" value="Unassembled WGS sequence"/>
</dbReference>
<dbReference type="GO" id="GO:0016787">
    <property type="term" value="F:hydrolase activity"/>
    <property type="evidence" value="ECO:0007669"/>
    <property type="project" value="UniProtKB-KW"/>
</dbReference>
<dbReference type="PANTHER" id="PTHR47959:SF16">
    <property type="entry name" value="CRISPR-ASSOCIATED NUCLEASE_HELICASE CAS3-RELATED"/>
    <property type="match status" value="1"/>
</dbReference>
<dbReference type="GO" id="GO:0051607">
    <property type="term" value="P:defense response to virus"/>
    <property type="evidence" value="ECO:0007669"/>
    <property type="project" value="UniProtKB-KW"/>
</dbReference>
<comment type="similarity">
    <text evidence="10">Belongs to the DEAD box helicase family.</text>
</comment>
<feature type="domain" description="Helicase ATP-binding" evidence="11">
    <location>
        <begin position="38"/>
        <end position="219"/>
    </location>
</feature>
<dbReference type="RefSeq" id="WP_034771998.1">
    <property type="nucleotide sequence ID" value="NZ_CCRF01000075.1"/>
</dbReference>
<dbReference type="Pfam" id="PF00270">
    <property type="entry name" value="DEAD"/>
    <property type="match status" value="1"/>
</dbReference>
<dbReference type="GO" id="GO:0005829">
    <property type="term" value="C:cytosol"/>
    <property type="evidence" value="ECO:0007669"/>
    <property type="project" value="TreeGrafter"/>
</dbReference>
<dbReference type="InterPro" id="IPR011545">
    <property type="entry name" value="DEAD/DEAH_box_helicase_dom"/>
</dbReference>
<evidence type="ECO:0008006" key="16">
    <source>
        <dbReference type="Google" id="ProtNLM"/>
    </source>
</evidence>
<proteinExistence type="inferred from homology"/>
<dbReference type="InterPro" id="IPR050079">
    <property type="entry name" value="DEAD_box_RNA_helicase"/>
</dbReference>
<dbReference type="SUPFAM" id="SSF52540">
    <property type="entry name" value="P-loop containing nucleoside triphosphate hydrolases"/>
    <property type="match status" value="1"/>
</dbReference>
<dbReference type="NCBIfam" id="TIGR01596">
    <property type="entry name" value="cas3_HD"/>
    <property type="match status" value="1"/>
</dbReference>
<dbReference type="SMART" id="SM00490">
    <property type="entry name" value="HELICc"/>
    <property type="match status" value="1"/>
</dbReference>
<evidence type="ECO:0000259" key="13">
    <source>
        <dbReference type="PROSITE" id="PS51643"/>
    </source>
</evidence>
<feature type="domain" description="Helicase C-terminal" evidence="12">
    <location>
        <begin position="246"/>
        <end position="413"/>
    </location>
</feature>
<evidence type="ECO:0000259" key="12">
    <source>
        <dbReference type="PROSITE" id="PS51194"/>
    </source>
</evidence>
<evidence type="ECO:0000256" key="8">
    <source>
        <dbReference type="ARBA" id="ARBA00022840"/>
    </source>
</evidence>
<dbReference type="InterPro" id="IPR038257">
    <property type="entry name" value="CRISPR-assoc_Cas3_HD_sf"/>
</dbReference>
<dbReference type="PROSITE" id="PS51192">
    <property type="entry name" value="HELICASE_ATP_BIND_1"/>
    <property type="match status" value="1"/>
</dbReference>
<dbReference type="EMBL" id="CCRF01000075">
    <property type="protein sequence ID" value="CEE02478.1"/>
    <property type="molecule type" value="Genomic_DNA"/>
</dbReference>
<keyword evidence="15" id="KW-1185">Reference proteome</keyword>
<evidence type="ECO:0000256" key="6">
    <source>
        <dbReference type="ARBA" id="ARBA00022801"/>
    </source>
</evidence>
<dbReference type="AlphaFoldDB" id="A0A090J1I3"/>
<dbReference type="GO" id="GO:0004518">
    <property type="term" value="F:nuclease activity"/>
    <property type="evidence" value="ECO:0007669"/>
    <property type="project" value="UniProtKB-KW"/>
</dbReference>
<dbReference type="InterPro" id="IPR006474">
    <property type="entry name" value="Helicase_Cas3_CRISPR-ass_core"/>
</dbReference>
<protein>
    <recommendedName>
        <fullName evidence="16">CRISPR-associated helicase Cas3</fullName>
    </recommendedName>
</protein>
<dbReference type="Pfam" id="PF22590">
    <property type="entry name" value="Cas3-like_C_2"/>
    <property type="match status" value="1"/>
</dbReference>
<name>A0A090J1I3_9BACI</name>
<dbReference type="Pfam" id="PF18019">
    <property type="entry name" value="Cas3_HD"/>
    <property type="match status" value="1"/>
</dbReference>
<evidence type="ECO:0000313" key="15">
    <source>
        <dbReference type="Proteomes" id="UP000040576"/>
    </source>
</evidence>
<keyword evidence="8" id="KW-0067">ATP-binding</keyword>
<keyword evidence="7" id="KW-0347">Helicase</keyword>
<dbReference type="GO" id="GO:0003676">
    <property type="term" value="F:nucleic acid binding"/>
    <property type="evidence" value="ECO:0007669"/>
    <property type="project" value="InterPro"/>
</dbReference>
<evidence type="ECO:0000256" key="4">
    <source>
        <dbReference type="ARBA" id="ARBA00022723"/>
    </source>
</evidence>
<reference evidence="14 15" key="1">
    <citation type="submission" date="2014-07" db="EMBL/GenBank/DDBJ databases">
        <authorList>
            <person name="Wibberg Daniel"/>
        </authorList>
    </citation>
    <scope>NUCLEOTIDE SEQUENCE [LARGE SCALE GENOMIC DNA]</scope>
</reference>
<accession>A0A090J1I3</accession>
<dbReference type="PROSITE" id="PS51194">
    <property type="entry name" value="HELICASE_CTER"/>
    <property type="match status" value="1"/>
</dbReference>
<dbReference type="InterPro" id="IPR014001">
    <property type="entry name" value="Helicase_ATP-bd"/>
</dbReference>
<dbReference type="GO" id="GO:0003724">
    <property type="term" value="F:RNA helicase activity"/>
    <property type="evidence" value="ECO:0007669"/>
    <property type="project" value="TreeGrafter"/>
</dbReference>
<evidence type="ECO:0000256" key="10">
    <source>
        <dbReference type="ARBA" id="ARBA00038437"/>
    </source>
</evidence>
<organism evidence="14 15">
    <name type="scientific">Caldibacillus thermoamylovorans</name>
    <dbReference type="NCBI Taxonomy" id="35841"/>
    <lineage>
        <taxon>Bacteria</taxon>
        <taxon>Bacillati</taxon>
        <taxon>Bacillota</taxon>
        <taxon>Bacilli</taxon>
        <taxon>Bacillales</taxon>
        <taxon>Bacillaceae</taxon>
        <taxon>Caldibacillus</taxon>
    </lineage>
</organism>
<sequence length="817" mass="93468">MFLTDDKMDSLFHMMTRKLGNKHNKGFFPLGFQKQLIDAHLNKRKNVILHAPTGAGKTLAALAPFYISKSLNGEIDFPNQTIYILPLRTLAHSLAEEAEQATNQWTVKTQTGEVQKDPFFSDGDVVFTTIDQALSGALTIPLSLSTRLSNINAGAWVGSYLVFDEFHLLDINLAFQTTVHLLKQLCVDMPLTRFTIMTATLSREMRKFLAKELNAVHIEVTEEDLPQIKSQYQKKRKVITHSTTLNAGEVLKRHQNKTLVIVNQVDRAISLYVDVVKRNPIDTKVFLLHGQLLSDERKDVEKKLKEYFGKNCNRKKAILIATQVIEVGLDISSDVMLTEVSSGRSFLQRIGRNARFENQEGTVHVYSINYPDNNQPWLPYEKDDVKATERYLQSYLGFSFDYARANEMMDTLYCEIDKKTGVMLKLNEESFTSQIAEAYSTHKKGLAGRLIRDIQNVSVLLHYNPPTDESLYLYETISISLGKMKGFVSKLNKASTAFHGKVKKIVYDKDDKLVLQNIKGVDDIHSYDFIVIHPSLATYEKNVGLLLGKPSSDETYCFPLKNDDKIIKRYSYKMDTIEEHIRACLMAYRERCYSKNKYAIKAIAQLFHLSEEDIKRLIKFVIVTHDMGKLEKAWQDKALNRQLEYDPMFSLDTALAHTDNPSGKKVHFPDHSILGAVMAYYLLQVDGKYSHMMRAILTAIAHHHSPTVTGKKYADESNSSKSIKKAGVLLPLLSEIKWDISTDQYVSTLKKAVKIYEGEKEWKNKWSNWGAGHRSREYWLYLFLVRQLRISDQNSFDYIPAIRSGERLTNIGENMDE</sequence>
<dbReference type="Gene3D" id="3.40.50.300">
    <property type="entry name" value="P-loop containing nucleotide triphosphate hydrolases"/>
    <property type="match status" value="2"/>
</dbReference>
<dbReference type="InterPro" id="IPR054712">
    <property type="entry name" value="Cas3-like_dom"/>
</dbReference>
<dbReference type="SMART" id="SM00487">
    <property type="entry name" value="DEXDc"/>
    <property type="match status" value="1"/>
</dbReference>